<comment type="caution">
    <text evidence="1">The sequence shown here is derived from an EMBL/GenBank/DDBJ whole genome shotgun (WGS) entry which is preliminary data.</text>
</comment>
<proteinExistence type="predicted"/>
<organism evidence="1 2">
    <name type="scientific">Aldrovandia affinis</name>
    <dbReference type="NCBI Taxonomy" id="143900"/>
    <lineage>
        <taxon>Eukaryota</taxon>
        <taxon>Metazoa</taxon>
        <taxon>Chordata</taxon>
        <taxon>Craniata</taxon>
        <taxon>Vertebrata</taxon>
        <taxon>Euteleostomi</taxon>
        <taxon>Actinopterygii</taxon>
        <taxon>Neopterygii</taxon>
        <taxon>Teleostei</taxon>
        <taxon>Notacanthiformes</taxon>
        <taxon>Halosauridae</taxon>
        <taxon>Aldrovandia</taxon>
    </lineage>
</organism>
<evidence type="ECO:0000313" key="1">
    <source>
        <dbReference type="EMBL" id="KAJ8412654.1"/>
    </source>
</evidence>
<sequence>MTDGRITQRHRDHACNSSSIDLATVGKPEESSLLDACPSVVRPEGLVINLRRTRVIHGSAPLLRPFGPLPTRVGRRD</sequence>
<accession>A0AAD7T1G6</accession>
<dbReference type="EMBL" id="JAINUG010000018">
    <property type="protein sequence ID" value="KAJ8412654.1"/>
    <property type="molecule type" value="Genomic_DNA"/>
</dbReference>
<reference evidence="1" key="1">
    <citation type="journal article" date="2023" name="Science">
        <title>Genome structures resolve the early diversification of teleost fishes.</title>
        <authorList>
            <person name="Parey E."/>
            <person name="Louis A."/>
            <person name="Montfort J."/>
            <person name="Bouchez O."/>
            <person name="Roques C."/>
            <person name="Iampietro C."/>
            <person name="Lluch J."/>
            <person name="Castinel A."/>
            <person name="Donnadieu C."/>
            <person name="Desvignes T."/>
            <person name="Floi Bucao C."/>
            <person name="Jouanno E."/>
            <person name="Wen M."/>
            <person name="Mejri S."/>
            <person name="Dirks R."/>
            <person name="Jansen H."/>
            <person name="Henkel C."/>
            <person name="Chen W.J."/>
            <person name="Zahm M."/>
            <person name="Cabau C."/>
            <person name="Klopp C."/>
            <person name="Thompson A.W."/>
            <person name="Robinson-Rechavi M."/>
            <person name="Braasch I."/>
            <person name="Lecointre G."/>
            <person name="Bobe J."/>
            <person name="Postlethwait J.H."/>
            <person name="Berthelot C."/>
            <person name="Roest Crollius H."/>
            <person name="Guiguen Y."/>
        </authorList>
    </citation>
    <scope>NUCLEOTIDE SEQUENCE</scope>
    <source>
        <strain evidence="1">NC1722</strain>
    </source>
</reference>
<protein>
    <submittedName>
        <fullName evidence="1">Uncharacterized protein</fullName>
    </submittedName>
</protein>
<gene>
    <name evidence="1" type="ORF">AAFF_G00116050</name>
</gene>
<evidence type="ECO:0000313" key="2">
    <source>
        <dbReference type="Proteomes" id="UP001221898"/>
    </source>
</evidence>
<dbReference type="Proteomes" id="UP001221898">
    <property type="component" value="Unassembled WGS sequence"/>
</dbReference>
<keyword evidence="2" id="KW-1185">Reference proteome</keyword>
<dbReference type="AlphaFoldDB" id="A0AAD7T1G6"/>
<name>A0AAD7T1G6_9TELE</name>